<protein>
    <recommendedName>
        <fullName evidence="6">HTH myb-type domain-containing protein</fullName>
    </recommendedName>
</protein>
<evidence type="ECO:0000313" key="8">
    <source>
        <dbReference type="Proteomes" id="UP001345219"/>
    </source>
</evidence>
<dbReference type="GO" id="GO:0003677">
    <property type="term" value="F:DNA binding"/>
    <property type="evidence" value="ECO:0007669"/>
    <property type="project" value="InterPro"/>
</dbReference>
<dbReference type="SUPFAM" id="SSF46689">
    <property type="entry name" value="Homeodomain-like"/>
    <property type="match status" value="1"/>
</dbReference>
<evidence type="ECO:0000256" key="4">
    <source>
        <dbReference type="ARBA" id="ARBA00023242"/>
    </source>
</evidence>
<evidence type="ECO:0000256" key="1">
    <source>
        <dbReference type="ARBA" id="ARBA00004123"/>
    </source>
</evidence>
<dbReference type="Pfam" id="PF00249">
    <property type="entry name" value="Myb_DNA-binding"/>
    <property type="match status" value="1"/>
</dbReference>
<keyword evidence="4" id="KW-0539">Nucleus</keyword>
<organism evidence="7 8">
    <name type="scientific">Trapa incisa</name>
    <dbReference type="NCBI Taxonomy" id="236973"/>
    <lineage>
        <taxon>Eukaryota</taxon>
        <taxon>Viridiplantae</taxon>
        <taxon>Streptophyta</taxon>
        <taxon>Embryophyta</taxon>
        <taxon>Tracheophyta</taxon>
        <taxon>Spermatophyta</taxon>
        <taxon>Magnoliopsida</taxon>
        <taxon>eudicotyledons</taxon>
        <taxon>Gunneridae</taxon>
        <taxon>Pentapetalae</taxon>
        <taxon>rosids</taxon>
        <taxon>malvids</taxon>
        <taxon>Myrtales</taxon>
        <taxon>Lythraceae</taxon>
        <taxon>Trapa</taxon>
    </lineage>
</organism>
<gene>
    <name evidence="7" type="ORF">SAY87_020226</name>
</gene>
<evidence type="ECO:0000259" key="6">
    <source>
        <dbReference type="PROSITE" id="PS51294"/>
    </source>
</evidence>
<keyword evidence="2" id="KW-0805">Transcription regulation</keyword>
<dbReference type="Proteomes" id="UP001345219">
    <property type="component" value="Chromosome 15"/>
</dbReference>
<dbReference type="AlphaFoldDB" id="A0AAN7K178"/>
<name>A0AAN7K178_9MYRT</name>
<dbReference type="PANTHER" id="PTHR31314">
    <property type="entry name" value="MYB FAMILY TRANSCRIPTION FACTOR PHL7-LIKE"/>
    <property type="match status" value="1"/>
</dbReference>
<dbReference type="InterPro" id="IPR001005">
    <property type="entry name" value="SANT/Myb"/>
</dbReference>
<evidence type="ECO:0000256" key="2">
    <source>
        <dbReference type="ARBA" id="ARBA00023015"/>
    </source>
</evidence>
<dbReference type="FunFam" id="1.10.10.60:FF:000002">
    <property type="entry name" value="Myb family transcription factor"/>
    <property type="match status" value="1"/>
</dbReference>
<accession>A0AAN7K178</accession>
<evidence type="ECO:0000256" key="3">
    <source>
        <dbReference type="ARBA" id="ARBA00023163"/>
    </source>
</evidence>
<proteinExistence type="predicted"/>
<feature type="region of interest" description="Disordered" evidence="5">
    <location>
        <begin position="46"/>
        <end position="69"/>
    </location>
</feature>
<dbReference type="InterPro" id="IPR006447">
    <property type="entry name" value="Myb_dom_plants"/>
</dbReference>
<dbReference type="NCBIfam" id="TIGR01557">
    <property type="entry name" value="myb_SHAQKYF"/>
    <property type="match status" value="1"/>
</dbReference>
<keyword evidence="3" id="KW-0804">Transcription</keyword>
<feature type="region of interest" description="Disordered" evidence="5">
    <location>
        <begin position="264"/>
        <end position="307"/>
    </location>
</feature>
<evidence type="ECO:0000313" key="7">
    <source>
        <dbReference type="EMBL" id="KAK4758925.1"/>
    </source>
</evidence>
<reference evidence="7 8" key="1">
    <citation type="journal article" date="2023" name="Hortic Res">
        <title>Pangenome of water caltrop reveals structural variations and asymmetric subgenome divergence after allopolyploidization.</title>
        <authorList>
            <person name="Zhang X."/>
            <person name="Chen Y."/>
            <person name="Wang L."/>
            <person name="Yuan Y."/>
            <person name="Fang M."/>
            <person name="Shi L."/>
            <person name="Lu R."/>
            <person name="Comes H.P."/>
            <person name="Ma Y."/>
            <person name="Chen Y."/>
            <person name="Huang G."/>
            <person name="Zhou Y."/>
            <person name="Zheng Z."/>
            <person name="Qiu Y."/>
        </authorList>
    </citation>
    <scope>NUCLEOTIDE SEQUENCE [LARGE SCALE GENOMIC DNA]</scope>
    <source>
        <tissue evidence="7">Roots</tissue>
    </source>
</reference>
<dbReference type="InterPro" id="IPR009057">
    <property type="entry name" value="Homeodomain-like_sf"/>
</dbReference>
<sequence length="371" mass="41254">MAERIEISDDEENIGQNCMIQSQGSSNGASQKGFGFCIDLNEAASLDEQEEEDQKSENDNASATAEGKLERTTTVRQYIRSKMPRLRWTPELHRAFVHAVERLGGQDKATPKLVLQLMNVRGLSIAHVKSHLQMFRSKKLDESGQVLSSSRNSSLHGREHILELYGRINANLNLRKDILTSNCMLSPLWNIKQSYELISTRYQPWILGDAFSRSVSHSAGSRDYPGPGGMCPGSLSSQPRARADGPCPFVGPIRPARFIEDKKWPPREMYIGTQQDPPSRSSRSQTANEFRSASRTATTSGGSHEFEARRLQERVVELQKSLQEKKASLDLQLGLSPNLENLDAGDHLSGLHDRRTGHSANTTLSLSLTPC</sequence>
<dbReference type="Gene3D" id="1.10.10.60">
    <property type="entry name" value="Homeodomain-like"/>
    <property type="match status" value="1"/>
</dbReference>
<dbReference type="EMBL" id="JAXIOK010000012">
    <property type="protein sequence ID" value="KAK4758925.1"/>
    <property type="molecule type" value="Genomic_DNA"/>
</dbReference>
<feature type="domain" description="HTH myb-type" evidence="6">
    <location>
        <begin position="80"/>
        <end position="140"/>
    </location>
</feature>
<evidence type="ECO:0000256" key="5">
    <source>
        <dbReference type="SAM" id="MobiDB-lite"/>
    </source>
</evidence>
<feature type="region of interest" description="Disordered" evidence="5">
    <location>
        <begin position="217"/>
        <end position="247"/>
    </location>
</feature>
<dbReference type="InterPro" id="IPR017930">
    <property type="entry name" value="Myb_dom"/>
</dbReference>
<comment type="caution">
    <text evidence="7">The sequence shown here is derived from an EMBL/GenBank/DDBJ whole genome shotgun (WGS) entry which is preliminary data.</text>
</comment>
<dbReference type="PROSITE" id="PS51294">
    <property type="entry name" value="HTH_MYB"/>
    <property type="match status" value="1"/>
</dbReference>
<dbReference type="GO" id="GO:0005634">
    <property type="term" value="C:nucleus"/>
    <property type="evidence" value="ECO:0007669"/>
    <property type="project" value="UniProtKB-SubCell"/>
</dbReference>
<dbReference type="InterPro" id="IPR046955">
    <property type="entry name" value="PHR1-like"/>
</dbReference>
<comment type="subcellular location">
    <subcellularLocation>
        <location evidence="1">Nucleus</location>
    </subcellularLocation>
</comment>
<dbReference type="PANTHER" id="PTHR31314:SF174">
    <property type="entry name" value="OS02G0241200 PROTEIN"/>
    <property type="match status" value="1"/>
</dbReference>
<dbReference type="GO" id="GO:0003700">
    <property type="term" value="F:DNA-binding transcription factor activity"/>
    <property type="evidence" value="ECO:0007669"/>
    <property type="project" value="InterPro"/>
</dbReference>
<feature type="compositionally biased region" description="Low complexity" evidence="5">
    <location>
        <begin position="291"/>
        <end position="303"/>
    </location>
</feature>
<keyword evidence="8" id="KW-1185">Reference proteome</keyword>